<gene>
    <name evidence="1" type="ORF">NM208_g353</name>
</gene>
<protein>
    <submittedName>
        <fullName evidence="1">Uncharacterized protein</fullName>
    </submittedName>
</protein>
<comment type="caution">
    <text evidence="1">The sequence shown here is derived from an EMBL/GenBank/DDBJ whole genome shotgun (WGS) entry which is preliminary data.</text>
</comment>
<dbReference type="EMBL" id="JANRMS010000016">
    <property type="protein sequence ID" value="KAJ3549713.1"/>
    <property type="molecule type" value="Genomic_DNA"/>
</dbReference>
<sequence>MAEVSGPLPQAATAGPKKPTPAASTRDQGIYCLDIAPQDLGIKILHDPQDVDEVTIDVVAVHGIGVNPNSTWNHRKTKTNWLSDENMLPQVLPKARIMAFGYDSVWYGEGGGKRTLEGVATKLLNELMWKRENCPNRPILFIGHCFGGLVIQQAYTQGLLHKHDWPHLSESVIGLVFLGTPHHGLNESVGLSTQGQIYKAIIAAGLRPQENALQSMAHDNDVLRGAVDSFTRIINTTKPQPTIFCFYEERETEIGQIVGMKIDQKFVVNQTSGTLNGHQKEGLSLDHFNMNKFQDPQDNHYVCVSRQIAKIAKNIPDMEATPEKSPKLDRRTVIPILGAPIAAETNFAPRGDIIDKIASRMKKRGLVALYGASGQGKTHVAVQYAEEYVDSNAGNTVYWVNANSPEEFEASFVRLAEHLHLALEGEGHRSVVKKVGRILRKKSFLMVLDGFDTEDSLPGVNFDSDKPLSDLIPHSDKASFLITTRSKSVATQFVKGKPKYMIEVADLGLDDASQLLFGRVLKDKSKRKTIEKVSEILDGSAGGLAMVASYLSNTGRDINIRTCLADLEKKPSDQKGSVRIWELLYNLIKHTAPESEDIMLVMSCLNVQCVPAELFDRDQSQEYMPVLEKHDIVEPSTDRWLFTVNPMVRDCAQQWLGKHPSAREHIEGVAVGAILKKFNEENGDILLPCALAALKFEHLSPRSKREQAALLFTVAKKYMDQMNHKRALKFLHSCLERREADSSLPYRDRLIQETKQAIHTAETGLAHPNEALARAKSGAIIEVTEVEDINPIRAMAKVDQDDDFYACMQTAQMHYNKALEQVAKGKYSKAEKFYISAIEVLQDRMSRSGQNKILMSLHLKVLSCLGYVFFAQGRLEDASEIYRTVLPEQEELLGVNHPDTLLTRNDYALVLQESDLNAAGKELKRVHEEQVKLLGPDDEASLRTETNLALNYRLQGNDDEAKKRYQDVLKRQNRKFGKTHRDTRATQVMLDELMGTVDVKEPVRIGA</sequence>
<reference evidence="1" key="1">
    <citation type="submission" date="2022-08" db="EMBL/GenBank/DDBJ databases">
        <title>Genome Sequence of Fusarium decemcellulare.</title>
        <authorList>
            <person name="Buettner E."/>
        </authorList>
    </citation>
    <scope>NUCLEOTIDE SEQUENCE</scope>
    <source>
        <strain evidence="1">Babe19</strain>
    </source>
</reference>
<proteinExistence type="predicted"/>
<evidence type="ECO:0000313" key="1">
    <source>
        <dbReference type="EMBL" id="KAJ3549713.1"/>
    </source>
</evidence>
<evidence type="ECO:0000313" key="2">
    <source>
        <dbReference type="Proteomes" id="UP001148629"/>
    </source>
</evidence>
<name>A0ACC1SZM2_9HYPO</name>
<accession>A0ACC1SZM2</accession>
<dbReference type="Proteomes" id="UP001148629">
    <property type="component" value="Unassembled WGS sequence"/>
</dbReference>
<keyword evidence="2" id="KW-1185">Reference proteome</keyword>
<organism evidence="1 2">
    <name type="scientific">Fusarium decemcellulare</name>
    <dbReference type="NCBI Taxonomy" id="57161"/>
    <lineage>
        <taxon>Eukaryota</taxon>
        <taxon>Fungi</taxon>
        <taxon>Dikarya</taxon>
        <taxon>Ascomycota</taxon>
        <taxon>Pezizomycotina</taxon>
        <taxon>Sordariomycetes</taxon>
        <taxon>Hypocreomycetidae</taxon>
        <taxon>Hypocreales</taxon>
        <taxon>Nectriaceae</taxon>
        <taxon>Fusarium</taxon>
        <taxon>Fusarium decemcellulare species complex</taxon>
    </lineage>
</organism>